<protein>
    <submittedName>
        <fullName evidence="1">Uncharacterized protein</fullName>
    </submittedName>
</protein>
<gene>
    <name evidence="1" type="ORF">ADIAG_03292</name>
</gene>
<dbReference type="AlphaFoldDB" id="M7MMD1"/>
<proteinExistence type="predicted"/>
<keyword evidence="2" id="KW-1185">Reference proteome</keyword>
<organism evidence="1 2">
    <name type="scientific">Paeniglutamicibacter gangotriensis Lz1y</name>
    <dbReference type="NCBI Taxonomy" id="1276920"/>
    <lineage>
        <taxon>Bacteria</taxon>
        <taxon>Bacillati</taxon>
        <taxon>Actinomycetota</taxon>
        <taxon>Actinomycetes</taxon>
        <taxon>Micrococcales</taxon>
        <taxon>Micrococcaceae</taxon>
        <taxon>Paeniglutamicibacter</taxon>
    </lineage>
</organism>
<comment type="caution">
    <text evidence="1">The sequence shown here is derived from an EMBL/GenBank/DDBJ whole genome shotgun (WGS) entry which is preliminary data.</text>
</comment>
<dbReference type="Proteomes" id="UP000012015">
    <property type="component" value="Unassembled WGS sequence"/>
</dbReference>
<dbReference type="EMBL" id="AOCK01000010">
    <property type="protein sequence ID" value="EMQ97497.1"/>
    <property type="molecule type" value="Genomic_DNA"/>
</dbReference>
<reference evidence="1 2" key="1">
    <citation type="journal article" date="2013" name="Genome Announc.">
        <title>Draft Genome Sequence of Arthrobacter gangotriensis Strain Lz1yT, Isolated from a Penguin Rookery Soil Sample Collected in Antarctica, near the Indian Station Dakshin Gangotri.</title>
        <authorList>
            <person name="Shivaji S."/>
            <person name="Ara S."/>
            <person name="Bandi S."/>
            <person name="Singh A."/>
            <person name="Kumar Pinnaka A."/>
        </authorList>
    </citation>
    <scope>NUCLEOTIDE SEQUENCE [LARGE SCALE GENOMIC DNA]</scope>
    <source>
        <strain evidence="1 2">Lz1y</strain>
    </source>
</reference>
<evidence type="ECO:0000313" key="1">
    <source>
        <dbReference type="EMBL" id="EMQ97497.1"/>
    </source>
</evidence>
<evidence type="ECO:0000313" key="2">
    <source>
        <dbReference type="Proteomes" id="UP000012015"/>
    </source>
</evidence>
<sequence length="56" mass="6010">MCPEFGAAMRIHAIVVPPCNVASLRTEPSARGFEMELETKGIDHLNDGGEARVAVD</sequence>
<accession>M7MMD1</accession>
<name>M7MMD1_9MICC</name>